<organism evidence="10 11">
    <name type="scientific">Cutibacterium avidum ATCC 25577</name>
    <dbReference type="NCBI Taxonomy" id="997355"/>
    <lineage>
        <taxon>Bacteria</taxon>
        <taxon>Bacillati</taxon>
        <taxon>Actinomycetota</taxon>
        <taxon>Actinomycetes</taxon>
        <taxon>Propionibacteriales</taxon>
        <taxon>Propionibacteriaceae</taxon>
        <taxon>Cutibacterium</taxon>
    </lineage>
</organism>
<evidence type="ECO:0000256" key="2">
    <source>
        <dbReference type="ARBA" id="ARBA00022475"/>
    </source>
</evidence>
<evidence type="ECO:0000256" key="3">
    <source>
        <dbReference type="ARBA" id="ARBA00022679"/>
    </source>
</evidence>
<keyword evidence="6 9" id="KW-0472">Membrane</keyword>
<dbReference type="GO" id="GO:0005886">
    <property type="term" value="C:plasma membrane"/>
    <property type="evidence" value="ECO:0007669"/>
    <property type="project" value="UniProtKB-SubCell"/>
</dbReference>
<keyword evidence="2" id="KW-1003">Cell membrane</keyword>
<evidence type="ECO:0000256" key="5">
    <source>
        <dbReference type="ARBA" id="ARBA00022989"/>
    </source>
</evidence>
<evidence type="ECO:0000313" key="11">
    <source>
        <dbReference type="Proteomes" id="UP000005332"/>
    </source>
</evidence>
<comment type="similarity">
    <text evidence="7">Belongs to the glycosyltransferase 87 family.</text>
</comment>
<feature type="transmembrane region" description="Helical" evidence="9">
    <location>
        <begin position="20"/>
        <end position="38"/>
    </location>
</feature>
<feature type="transmembrane region" description="Helical" evidence="9">
    <location>
        <begin position="119"/>
        <end position="138"/>
    </location>
</feature>
<feature type="transmembrane region" description="Helical" evidence="9">
    <location>
        <begin position="168"/>
        <end position="189"/>
    </location>
</feature>
<dbReference type="EMBL" id="AGBA01000015">
    <property type="protein sequence ID" value="EGY77273.1"/>
    <property type="molecule type" value="Genomic_DNA"/>
</dbReference>
<name>G4CYM5_9ACTN</name>
<protein>
    <recommendedName>
        <fullName evidence="12">Integral membrane protein</fullName>
    </recommendedName>
</protein>
<feature type="transmembrane region" description="Helical" evidence="9">
    <location>
        <begin position="286"/>
        <end position="316"/>
    </location>
</feature>
<accession>G4CYM5</accession>
<dbReference type="GO" id="GO:0016758">
    <property type="term" value="F:hexosyltransferase activity"/>
    <property type="evidence" value="ECO:0007669"/>
    <property type="project" value="InterPro"/>
</dbReference>
<dbReference type="InterPro" id="IPR018584">
    <property type="entry name" value="GT87"/>
</dbReference>
<feature type="transmembrane region" description="Helical" evidence="9">
    <location>
        <begin position="94"/>
        <end position="112"/>
    </location>
</feature>
<proteinExistence type="inferred from homology"/>
<reference evidence="10 11" key="1">
    <citation type="submission" date="2011-06" db="EMBL/GenBank/DDBJ databases">
        <authorList>
            <person name="Muzny D."/>
            <person name="Qin X."/>
            <person name="Deng J."/>
            <person name="Jiang H."/>
            <person name="Liu Y."/>
            <person name="Qu J."/>
            <person name="Song X.-Z."/>
            <person name="Zhang L."/>
            <person name="Thornton R."/>
            <person name="Coyle M."/>
            <person name="Francisco L."/>
            <person name="Jackson L."/>
            <person name="Javaid M."/>
            <person name="Korchina V."/>
            <person name="Kovar C."/>
            <person name="Mata R."/>
            <person name="Mathew T."/>
            <person name="Ngo R."/>
            <person name="Nguyen L."/>
            <person name="Nguyen N."/>
            <person name="Okwuonu G."/>
            <person name="Ongeri F."/>
            <person name="Pham C."/>
            <person name="Simmons D."/>
            <person name="Wilczek-Boney K."/>
            <person name="Hale W."/>
            <person name="Jakkamsetti A."/>
            <person name="Pham P."/>
            <person name="Ruth R."/>
            <person name="San Lucas F."/>
            <person name="Warren J."/>
            <person name="Zhang J."/>
            <person name="Zhao Z."/>
            <person name="Zhou C."/>
            <person name="Zhu D."/>
            <person name="Lee S."/>
            <person name="Bess C."/>
            <person name="Blankenburg K."/>
            <person name="Forbes L."/>
            <person name="Fu Q."/>
            <person name="Gubbala S."/>
            <person name="Hirani K."/>
            <person name="Jayaseelan J.C."/>
            <person name="Lara F."/>
            <person name="Munidasa M."/>
            <person name="Palculict T."/>
            <person name="Patil S."/>
            <person name="Pu L.-L."/>
            <person name="Saada N."/>
            <person name="Tang L."/>
            <person name="Weissenberger G."/>
            <person name="Zhu Y."/>
            <person name="Hemphill L."/>
            <person name="Shang Y."/>
            <person name="Youmans B."/>
            <person name="Ayvaz T."/>
            <person name="Ross M."/>
            <person name="Santibanez J."/>
            <person name="Aqrawi P."/>
            <person name="Gross S."/>
            <person name="Joshi V."/>
            <person name="Fowler G."/>
            <person name="Nazareth L."/>
            <person name="Reid J."/>
            <person name="Worley K."/>
            <person name="Petrosino J."/>
            <person name="Highlander S."/>
            <person name="Gibbs R."/>
        </authorList>
    </citation>
    <scope>NUCLEOTIDE SEQUENCE [LARGE SCALE GENOMIC DNA]</scope>
    <source>
        <strain evidence="10 11">ATCC 25577</strain>
    </source>
</reference>
<evidence type="ECO:0000256" key="8">
    <source>
        <dbReference type="SAM" id="MobiDB-lite"/>
    </source>
</evidence>
<evidence type="ECO:0000256" key="1">
    <source>
        <dbReference type="ARBA" id="ARBA00004651"/>
    </source>
</evidence>
<dbReference type="Proteomes" id="UP000005332">
    <property type="component" value="Unassembled WGS sequence"/>
</dbReference>
<keyword evidence="5 9" id="KW-1133">Transmembrane helix</keyword>
<dbReference type="PATRIC" id="fig|997355.3.peg.2201"/>
<comment type="subcellular location">
    <subcellularLocation>
        <location evidence="1">Cell membrane</location>
        <topology evidence="1">Multi-pass membrane protein</topology>
    </subcellularLocation>
</comment>
<dbReference type="HOGENOM" id="CLU_034641_3_0_11"/>
<evidence type="ECO:0000256" key="9">
    <source>
        <dbReference type="SAM" id="Phobius"/>
    </source>
</evidence>
<evidence type="ECO:0000256" key="4">
    <source>
        <dbReference type="ARBA" id="ARBA00022692"/>
    </source>
</evidence>
<feature type="transmembrane region" description="Helical" evidence="9">
    <location>
        <begin position="195"/>
        <end position="222"/>
    </location>
</feature>
<feature type="transmembrane region" description="Helical" evidence="9">
    <location>
        <begin position="59"/>
        <end position="82"/>
    </location>
</feature>
<evidence type="ECO:0000313" key="10">
    <source>
        <dbReference type="EMBL" id="EGY77273.1"/>
    </source>
</evidence>
<keyword evidence="3" id="KW-0808">Transferase</keyword>
<keyword evidence="11" id="KW-1185">Reference proteome</keyword>
<comment type="caution">
    <text evidence="10">The sequence shown here is derived from an EMBL/GenBank/DDBJ whole genome shotgun (WGS) entry which is preliminary data.</text>
</comment>
<evidence type="ECO:0000256" key="7">
    <source>
        <dbReference type="ARBA" id="ARBA00024033"/>
    </source>
</evidence>
<feature type="transmembrane region" description="Helical" evidence="9">
    <location>
        <begin position="328"/>
        <end position="346"/>
    </location>
</feature>
<feature type="transmembrane region" description="Helical" evidence="9">
    <location>
        <begin position="255"/>
        <end position="274"/>
    </location>
</feature>
<feature type="region of interest" description="Disordered" evidence="8">
    <location>
        <begin position="387"/>
        <end position="410"/>
    </location>
</feature>
<keyword evidence="4 9" id="KW-0812">Transmembrane</keyword>
<evidence type="ECO:0008006" key="12">
    <source>
        <dbReference type="Google" id="ProtNLM"/>
    </source>
</evidence>
<dbReference type="AlphaFoldDB" id="G4CYM5"/>
<dbReference type="Pfam" id="PF09594">
    <property type="entry name" value="GT87"/>
    <property type="match status" value="1"/>
</dbReference>
<evidence type="ECO:0000256" key="6">
    <source>
        <dbReference type="ARBA" id="ARBA00023136"/>
    </source>
</evidence>
<sequence>MTLQDDDTNVSRPRRSLAMLWPTIATLVITVAWMLIIPDPIDLRIYRDCVRAMLHDPETLYTATSVIGLGFTYPPFAAIALIPLTLLPLRAATILHHAVSATALVVMIDVVWRRCGRRPSGILTAVVAVILVASEPIGKSFACGQVNLQLALLVVLDVFVLPRKWRGVGVGVATGFKLTPGIFALWYLVTGQFKAALRAAGTGVATIALGFAIAPTASWQYWTHYMITPKRLGGLTWAGNQSLSGMLLRLGLGDLTLIWLVLVAVCCLFAGISSRRLWQQGDADQVWSLLCAGLCGCLVSPVSWSHHWVWAPLLIVAGLADRRHGRHVLALLWAFATLTWMVWWFPAGNDLEIAAPWWQKVLTDPYEILGIGSLLSLARNNHASVARHEAGGPSPARPIPVTLNHATVNN</sequence>
<gene>
    <name evidence="10" type="ORF">HMPREF9153_2226</name>
</gene>